<dbReference type="PANTHER" id="PTHR31352">
    <property type="entry name" value="BETA-AMYLASE 1, CHLOROPLASTIC"/>
    <property type="match status" value="1"/>
</dbReference>
<dbReference type="PRINTS" id="PR00750">
    <property type="entry name" value="BETAAMYLASE"/>
</dbReference>
<dbReference type="Gene3D" id="3.20.20.80">
    <property type="entry name" value="Glycosidases"/>
    <property type="match status" value="2"/>
</dbReference>
<evidence type="ECO:0000256" key="4">
    <source>
        <dbReference type="RuleBase" id="RU000509"/>
    </source>
</evidence>
<keyword evidence="3 4" id="KW-0624">Polysaccharide degradation</keyword>
<evidence type="ECO:0000313" key="5">
    <source>
        <dbReference type="EMBL" id="KAF2288954.1"/>
    </source>
</evidence>
<comment type="caution">
    <text evidence="5">The sequence shown here is derived from an EMBL/GenBank/DDBJ whole genome shotgun (WGS) entry which is preliminary data.</text>
</comment>
<sequence>MAGNGGVARRCACRRSYVAFRETSFLDRRKTRTNLRNVSMIPLFKRPLFYPRWRLLSGSNRILSMDAREKSKSLILESSKHKRVPIFVMTPVDTFCIDSSGSPRIRKIKALTISLKALKLAGVYGIAVEIGGHNKDIYYRDKNGFSNDDYLTLGVDQLPLFYGRTALQCYEDFMLSFVNKFDSYIGSVIEEISVGLGPSGELRYPAHPHGDGRWKFPGIGEFQCYDKYMMEDLKMAACKEGKPQWGDRGPQNAGCYNSLPPGVPFFEDGQESFLSDYGRFFLEWYSGKLICHADAILAKAVNVLKKYQQNKQTPVILVAKIGGIYWWYQTISHPAELTAGYYNTALRDGYDPVASVLSRHGAALHIS</sequence>
<comment type="catalytic activity">
    <reaction evidence="4">
        <text>Hydrolysis of (1-&gt;4)-alpha-D-glucosidic linkages in polysaccharides so as to remove successive maltose units from the non-reducing ends of the chains.</text>
        <dbReference type="EC" id="3.2.1.2"/>
    </reaction>
</comment>
<dbReference type="AlphaFoldDB" id="A0A6A6KKH0"/>
<keyword evidence="6" id="KW-1185">Reference proteome</keyword>
<comment type="similarity">
    <text evidence="1 4">Belongs to the glycosyl hydrolase 14 family.</text>
</comment>
<protein>
    <recommendedName>
        <fullName evidence="4">Beta-amylase</fullName>
        <ecNumber evidence="4">3.2.1.2</ecNumber>
    </recommendedName>
</protein>
<evidence type="ECO:0000256" key="3">
    <source>
        <dbReference type="ARBA" id="ARBA00023326"/>
    </source>
</evidence>
<proteinExistence type="inferred from homology"/>
<gene>
    <name evidence="5" type="ORF">GH714_023061</name>
</gene>
<dbReference type="GO" id="GO:0000272">
    <property type="term" value="P:polysaccharide catabolic process"/>
    <property type="evidence" value="ECO:0007669"/>
    <property type="project" value="UniProtKB-KW"/>
</dbReference>
<reference evidence="5 6" key="1">
    <citation type="journal article" date="2020" name="Mol. Plant">
        <title>The Chromosome-Based Rubber Tree Genome Provides New Insights into Spurge Genome Evolution and Rubber Biosynthesis.</title>
        <authorList>
            <person name="Liu J."/>
            <person name="Shi C."/>
            <person name="Shi C.C."/>
            <person name="Li W."/>
            <person name="Zhang Q.J."/>
            <person name="Zhang Y."/>
            <person name="Li K."/>
            <person name="Lu H.F."/>
            <person name="Shi C."/>
            <person name="Zhu S.T."/>
            <person name="Xiao Z.Y."/>
            <person name="Nan H."/>
            <person name="Yue Y."/>
            <person name="Zhu X.G."/>
            <person name="Wu Y."/>
            <person name="Hong X.N."/>
            <person name="Fan G.Y."/>
            <person name="Tong Y."/>
            <person name="Zhang D."/>
            <person name="Mao C.L."/>
            <person name="Liu Y.L."/>
            <person name="Hao S.J."/>
            <person name="Liu W.Q."/>
            <person name="Lv M.Q."/>
            <person name="Zhang H.B."/>
            <person name="Liu Y."/>
            <person name="Hu-Tang G.R."/>
            <person name="Wang J.P."/>
            <person name="Wang J.H."/>
            <person name="Sun Y.H."/>
            <person name="Ni S.B."/>
            <person name="Chen W.B."/>
            <person name="Zhang X.C."/>
            <person name="Jiao Y.N."/>
            <person name="Eichler E.E."/>
            <person name="Li G.H."/>
            <person name="Liu X."/>
            <person name="Gao L.Z."/>
        </authorList>
    </citation>
    <scope>NUCLEOTIDE SEQUENCE [LARGE SCALE GENOMIC DNA]</scope>
    <source>
        <strain evidence="6">cv. GT1</strain>
        <tissue evidence="5">Leaf</tissue>
    </source>
</reference>
<name>A0A6A6KKH0_HEVBR</name>
<dbReference type="Proteomes" id="UP000467840">
    <property type="component" value="Chromosome 8"/>
</dbReference>
<evidence type="ECO:0000256" key="1">
    <source>
        <dbReference type="ARBA" id="ARBA00005652"/>
    </source>
</evidence>
<organism evidence="5 6">
    <name type="scientific">Hevea brasiliensis</name>
    <name type="common">Para rubber tree</name>
    <name type="synonym">Siphonia brasiliensis</name>
    <dbReference type="NCBI Taxonomy" id="3981"/>
    <lineage>
        <taxon>Eukaryota</taxon>
        <taxon>Viridiplantae</taxon>
        <taxon>Streptophyta</taxon>
        <taxon>Embryophyta</taxon>
        <taxon>Tracheophyta</taxon>
        <taxon>Spermatophyta</taxon>
        <taxon>Magnoliopsida</taxon>
        <taxon>eudicotyledons</taxon>
        <taxon>Gunneridae</taxon>
        <taxon>Pentapetalae</taxon>
        <taxon>rosids</taxon>
        <taxon>fabids</taxon>
        <taxon>Malpighiales</taxon>
        <taxon>Euphorbiaceae</taxon>
        <taxon>Crotonoideae</taxon>
        <taxon>Micrandreae</taxon>
        <taxon>Hevea</taxon>
    </lineage>
</organism>
<keyword evidence="4" id="KW-0326">Glycosidase</keyword>
<dbReference type="SUPFAM" id="SSF51445">
    <property type="entry name" value="(Trans)glycosidases"/>
    <property type="match status" value="1"/>
</dbReference>
<evidence type="ECO:0000256" key="2">
    <source>
        <dbReference type="ARBA" id="ARBA00023277"/>
    </source>
</evidence>
<dbReference type="InterPro" id="IPR017853">
    <property type="entry name" value="GH"/>
</dbReference>
<keyword evidence="2 4" id="KW-0119">Carbohydrate metabolism</keyword>
<dbReference type="Pfam" id="PF01373">
    <property type="entry name" value="Glyco_hydro_14"/>
    <property type="match status" value="1"/>
</dbReference>
<dbReference type="GO" id="GO:0016161">
    <property type="term" value="F:beta-amylase activity"/>
    <property type="evidence" value="ECO:0007669"/>
    <property type="project" value="UniProtKB-EC"/>
</dbReference>
<dbReference type="EC" id="3.2.1.2" evidence="4"/>
<dbReference type="EMBL" id="JAAGAX010000016">
    <property type="protein sequence ID" value="KAF2288954.1"/>
    <property type="molecule type" value="Genomic_DNA"/>
</dbReference>
<keyword evidence="4" id="KW-0378">Hydrolase</keyword>
<evidence type="ECO:0000313" key="6">
    <source>
        <dbReference type="Proteomes" id="UP000467840"/>
    </source>
</evidence>
<dbReference type="InterPro" id="IPR001554">
    <property type="entry name" value="Glyco_hydro_14"/>
</dbReference>
<accession>A0A6A6KKH0</accession>
<dbReference type="PANTHER" id="PTHR31352:SF37">
    <property type="entry name" value="INACTIVE BETA-AMYLASE 4, CHLOROPLASTIC"/>
    <property type="match status" value="1"/>
</dbReference>